<evidence type="ECO:0000313" key="2">
    <source>
        <dbReference type="EMBL" id="KAK4016153.1"/>
    </source>
</evidence>
<gene>
    <name evidence="2" type="ORF">OUZ56_031110</name>
</gene>
<sequence length="167" mass="18465">MFPEQYQFLASPVGGNCEDSVPEDPCELEPPPADSVPEDPCELESPADPDSNAPDGNFKAKLSGISFKAIMTSILVSPRSCTLCPSNINHENPKEIHGETASEDLSHSRTTLKPEMTQTKKPTEAVDTRAKIKARIKAEINEMIDNEIRISAEKIKRISVTFRIWNN</sequence>
<proteinExistence type="predicted"/>
<feature type="compositionally biased region" description="Acidic residues" evidence="1">
    <location>
        <begin position="36"/>
        <end position="47"/>
    </location>
</feature>
<keyword evidence="3" id="KW-1185">Reference proteome</keyword>
<dbReference type="Proteomes" id="UP001234178">
    <property type="component" value="Unassembled WGS sequence"/>
</dbReference>
<accession>A0ABQ9ZTA4</accession>
<evidence type="ECO:0000313" key="3">
    <source>
        <dbReference type="Proteomes" id="UP001234178"/>
    </source>
</evidence>
<dbReference type="EMBL" id="JAOYFB010000005">
    <property type="protein sequence ID" value="KAK4016153.1"/>
    <property type="molecule type" value="Genomic_DNA"/>
</dbReference>
<evidence type="ECO:0000256" key="1">
    <source>
        <dbReference type="SAM" id="MobiDB-lite"/>
    </source>
</evidence>
<reference evidence="2 3" key="1">
    <citation type="journal article" date="2023" name="Nucleic Acids Res.">
        <title>The hologenome of Daphnia magna reveals possible DNA methylation and microbiome-mediated evolution of the host genome.</title>
        <authorList>
            <person name="Chaturvedi A."/>
            <person name="Li X."/>
            <person name="Dhandapani V."/>
            <person name="Marshall H."/>
            <person name="Kissane S."/>
            <person name="Cuenca-Cambronero M."/>
            <person name="Asole G."/>
            <person name="Calvet F."/>
            <person name="Ruiz-Romero M."/>
            <person name="Marangio P."/>
            <person name="Guigo R."/>
            <person name="Rago D."/>
            <person name="Mirbahai L."/>
            <person name="Eastwood N."/>
            <person name="Colbourne J.K."/>
            <person name="Zhou J."/>
            <person name="Mallon E."/>
            <person name="Orsini L."/>
        </authorList>
    </citation>
    <scope>NUCLEOTIDE SEQUENCE [LARGE SCALE GENOMIC DNA]</scope>
    <source>
        <strain evidence="2">LRV0_1</strain>
    </source>
</reference>
<comment type="caution">
    <text evidence="2">The sequence shown here is derived from an EMBL/GenBank/DDBJ whole genome shotgun (WGS) entry which is preliminary data.</text>
</comment>
<organism evidence="2 3">
    <name type="scientific">Daphnia magna</name>
    <dbReference type="NCBI Taxonomy" id="35525"/>
    <lineage>
        <taxon>Eukaryota</taxon>
        <taxon>Metazoa</taxon>
        <taxon>Ecdysozoa</taxon>
        <taxon>Arthropoda</taxon>
        <taxon>Crustacea</taxon>
        <taxon>Branchiopoda</taxon>
        <taxon>Diplostraca</taxon>
        <taxon>Cladocera</taxon>
        <taxon>Anomopoda</taxon>
        <taxon>Daphniidae</taxon>
        <taxon>Daphnia</taxon>
    </lineage>
</organism>
<feature type="region of interest" description="Disordered" evidence="1">
    <location>
        <begin position="10"/>
        <end position="57"/>
    </location>
</feature>
<name>A0ABQ9ZTA4_9CRUS</name>
<protein>
    <submittedName>
        <fullName evidence="2">Uncharacterized protein</fullName>
    </submittedName>
</protein>